<dbReference type="Proteomes" id="UP000664578">
    <property type="component" value="Unassembled WGS sequence"/>
</dbReference>
<dbReference type="Pfam" id="PF07997">
    <property type="entry name" value="DUF1694"/>
    <property type="match status" value="1"/>
</dbReference>
<organism evidence="1 3">
    <name type="scientific">Priestia flexa</name>
    <dbReference type="NCBI Taxonomy" id="86664"/>
    <lineage>
        <taxon>Bacteria</taxon>
        <taxon>Bacillati</taxon>
        <taxon>Bacillota</taxon>
        <taxon>Bacilli</taxon>
        <taxon>Bacillales</taxon>
        <taxon>Bacillaceae</taxon>
        <taxon>Priestia</taxon>
    </lineage>
</organism>
<dbReference type="PIRSF" id="PIRSF034303">
    <property type="entry name" value="DUF1694"/>
    <property type="match status" value="1"/>
</dbReference>
<dbReference type="Proteomes" id="UP001284771">
    <property type="component" value="Unassembled WGS sequence"/>
</dbReference>
<comment type="caution">
    <text evidence="1">The sequence shown here is derived from an EMBL/GenBank/DDBJ whole genome shotgun (WGS) entry which is preliminary data.</text>
</comment>
<gene>
    <name evidence="1" type="ORF">JF537_13220</name>
    <name evidence="2" type="ORF">RIB56_02580</name>
</gene>
<proteinExistence type="predicted"/>
<reference evidence="4" key="2">
    <citation type="submission" date="2023-07" db="EMBL/GenBank/DDBJ databases">
        <title>Draft genomic sequences of Priestia flexa CCM isolated from the soil of an abandoned mine contaminated by free cyanide in the high Andean zone of Tacna, Peru.</title>
        <authorList>
            <person name="Caceda Quiroz C.J."/>
            <person name="Maraza Chooque G.J."/>
            <person name="Fora Quispe G.L."/>
            <person name="Carpio Mamani M."/>
        </authorList>
    </citation>
    <scope>NUCLEOTIDE SEQUENCE [LARGE SCALE GENOMIC DNA]</scope>
    <source>
        <strain evidence="4">CCM</strain>
    </source>
</reference>
<evidence type="ECO:0000313" key="1">
    <source>
        <dbReference type="EMBL" id="MBN8252533.1"/>
    </source>
</evidence>
<sequence length="122" mass="13846">MMSENIEEYLERGLYGTQETKQAERKYFLTALRERIEIALTKGQVMKPTVYKEVETTITNVQSGQVFLNGTISYSFLSKYIQIANKHNVPFTIVQNLEADTDIGLVVTGSKGSTENEIFIKN</sequence>
<dbReference type="EMBL" id="JAWUZT010000004">
    <property type="protein sequence ID" value="MDW8515006.1"/>
    <property type="molecule type" value="Genomic_DNA"/>
</dbReference>
<dbReference type="AlphaFoldDB" id="A0A8I1MFP8"/>
<evidence type="ECO:0000313" key="3">
    <source>
        <dbReference type="Proteomes" id="UP000664578"/>
    </source>
</evidence>
<evidence type="ECO:0000313" key="2">
    <source>
        <dbReference type="EMBL" id="MDW8515006.1"/>
    </source>
</evidence>
<name>A0A8I1MFP8_9BACI</name>
<dbReference type="EMBL" id="JAEMWV010000006">
    <property type="protein sequence ID" value="MBN8252533.1"/>
    <property type="molecule type" value="Genomic_DNA"/>
</dbReference>
<dbReference type="SUPFAM" id="SSF160515">
    <property type="entry name" value="YueI-like"/>
    <property type="match status" value="1"/>
</dbReference>
<keyword evidence="4" id="KW-1185">Reference proteome</keyword>
<dbReference type="GeneID" id="93681687"/>
<dbReference type="InterPro" id="IPR012543">
    <property type="entry name" value="DUF1694"/>
</dbReference>
<dbReference type="KEGG" id="bfx:BC359_14630"/>
<dbReference type="InterPro" id="IPR029064">
    <property type="entry name" value="Ribosomal_eL30-like_sf"/>
</dbReference>
<dbReference type="RefSeq" id="WP_025911362.1">
    <property type="nucleotide sequence ID" value="NZ_CANLXW010000010.1"/>
</dbReference>
<accession>A0A8I1MFP8</accession>
<dbReference type="Gene3D" id="3.30.1330.30">
    <property type="match status" value="1"/>
</dbReference>
<reference evidence="2" key="3">
    <citation type="submission" date="2024-05" db="EMBL/GenBank/DDBJ databases">
        <title>Draft genomic sequences of Priestia flexa CCM isolated from the soil of an abandoned mine contaminated by free cyanide in the high Andean zone of Tacna, Peru.</title>
        <authorList>
            <person name="Caceda Quiroz C.J."/>
            <person name="Maraza Chooque G.J."/>
            <person name="Fora Quispe G.L."/>
            <person name="Carpio Mamani M."/>
        </authorList>
    </citation>
    <scope>NUCLEOTIDE SEQUENCE</scope>
    <source>
        <strain evidence="2">CCM</strain>
    </source>
</reference>
<protein>
    <submittedName>
        <fullName evidence="1">YueI family protein</fullName>
    </submittedName>
</protein>
<reference evidence="1" key="1">
    <citation type="submission" date="2020-12" db="EMBL/GenBank/DDBJ databases">
        <title>PHA producing bacteria isolated from mangrove.</title>
        <authorList>
            <person name="Zheng W."/>
            <person name="Yu S."/>
            <person name="Huang Y."/>
        </authorList>
    </citation>
    <scope>NUCLEOTIDE SEQUENCE</scope>
    <source>
        <strain evidence="1">GN22-4</strain>
    </source>
</reference>
<evidence type="ECO:0000313" key="4">
    <source>
        <dbReference type="Proteomes" id="UP001284771"/>
    </source>
</evidence>